<evidence type="ECO:0000313" key="1">
    <source>
        <dbReference type="EMBL" id="KHJ94944.1"/>
    </source>
</evidence>
<name>A0A0B1TCC8_OESDE</name>
<dbReference type="EMBL" id="KN550139">
    <property type="protein sequence ID" value="KHJ94944.1"/>
    <property type="molecule type" value="Genomic_DNA"/>
</dbReference>
<protein>
    <recommendedName>
        <fullName evidence="3">Integrase catalytic domain-containing protein</fullName>
    </recommendedName>
</protein>
<keyword evidence="2" id="KW-1185">Reference proteome</keyword>
<dbReference type="AlphaFoldDB" id="A0A0B1TCC8"/>
<evidence type="ECO:0008006" key="3">
    <source>
        <dbReference type="Google" id="ProtNLM"/>
    </source>
</evidence>
<dbReference type="Proteomes" id="UP000053660">
    <property type="component" value="Unassembled WGS sequence"/>
</dbReference>
<sequence length="94" mass="10535">MPTGAFLNCLKRFISRRGVPDLMRSDCGANFELGHKIIDILYESGETTETTKRALLHNLGTPPTHVSLQLAKLFSWNKTYSREAAGYMGKLFNS</sequence>
<gene>
    <name evidence="1" type="ORF">OESDEN_05118</name>
</gene>
<proteinExistence type="predicted"/>
<organism evidence="1 2">
    <name type="scientific">Oesophagostomum dentatum</name>
    <name type="common">Nodular worm</name>
    <dbReference type="NCBI Taxonomy" id="61180"/>
    <lineage>
        <taxon>Eukaryota</taxon>
        <taxon>Metazoa</taxon>
        <taxon>Ecdysozoa</taxon>
        <taxon>Nematoda</taxon>
        <taxon>Chromadorea</taxon>
        <taxon>Rhabditida</taxon>
        <taxon>Rhabditina</taxon>
        <taxon>Rhabditomorpha</taxon>
        <taxon>Strongyloidea</taxon>
        <taxon>Strongylidae</taxon>
        <taxon>Oesophagostomum</taxon>
    </lineage>
</organism>
<accession>A0A0B1TCC8</accession>
<evidence type="ECO:0000313" key="2">
    <source>
        <dbReference type="Proteomes" id="UP000053660"/>
    </source>
</evidence>
<reference evidence="1 2" key="1">
    <citation type="submission" date="2014-03" db="EMBL/GenBank/DDBJ databases">
        <title>Draft genome of the hookworm Oesophagostomum dentatum.</title>
        <authorList>
            <person name="Mitreva M."/>
        </authorList>
    </citation>
    <scope>NUCLEOTIDE SEQUENCE [LARGE SCALE GENOMIC DNA]</scope>
    <source>
        <strain evidence="1 2">OD-Hann</strain>
    </source>
</reference>
<dbReference type="OrthoDB" id="8036689at2759"/>